<dbReference type="PANTHER" id="PTHR44688">
    <property type="entry name" value="DNA-BINDING TRANSCRIPTIONAL ACTIVATOR DEVR_DOSR"/>
    <property type="match status" value="1"/>
</dbReference>
<comment type="caution">
    <text evidence="6">The sequence shown here is derived from an EMBL/GenBank/DDBJ whole genome shotgun (WGS) entry which is preliminary data.</text>
</comment>
<organism evidence="6 7">
    <name type="scientific">Streptomyces actuosus</name>
    <dbReference type="NCBI Taxonomy" id="1885"/>
    <lineage>
        <taxon>Bacteria</taxon>
        <taxon>Bacillati</taxon>
        <taxon>Actinomycetota</taxon>
        <taxon>Actinomycetes</taxon>
        <taxon>Kitasatosporales</taxon>
        <taxon>Streptomycetaceae</taxon>
        <taxon>Streptomyces</taxon>
    </lineage>
</organism>
<dbReference type="Pfam" id="PF00196">
    <property type="entry name" value="GerE"/>
    <property type="match status" value="1"/>
</dbReference>
<dbReference type="Gene3D" id="1.10.10.10">
    <property type="entry name" value="Winged helix-like DNA-binding domain superfamily/Winged helix DNA-binding domain"/>
    <property type="match status" value="1"/>
</dbReference>
<feature type="domain" description="HTH luxR-type" evidence="5">
    <location>
        <begin position="181"/>
        <end position="246"/>
    </location>
</feature>
<feature type="region of interest" description="Disordered" evidence="4">
    <location>
        <begin position="1"/>
        <end position="33"/>
    </location>
</feature>
<keyword evidence="2" id="KW-0238">DNA-binding</keyword>
<dbReference type="InterPro" id="IPR000792">
    <property type="entry name" value="Tscrpt_reg_LuxR_C"/>
</dbReference>
<dbReference type="PROSITE" id="PS50043">
    <property type="entry name" value="HTH_LUXR_2"/>
    <property type="match status" value="1"/>
</dbReference>
<evidence type="ECO:0000256" key="4">
    <source>
        <dbReference type="SAM" id="MobiDB-lite"/>
    </source>
</evidence>
<evidence type="ECO:0000256" key="1">
    <source>
        <dbReference type="ARBA" id="ARBA00023015"/>
    </source>
</evidence>
<dbReference type="PRINTS" id="PR00038">
    <property type="entry name" value="HTHLUXR"/>
</dbReference>
<evidence type="ECO:0000259" key="5">
    <source>
        <dbReference type="PROSITE" id="PS50043"/>
    </source>
</evidence>
<evidence type="ECO:0000256" key="2">
    <source>
        <dbReference type="ARBA" id="ARBA00023125"/>
    </source>
</evidence>
<evidence type="ECO:0000313" key="7">
    <source>
        <dbReference type="Proteomes" id="UP000788262"/>
    </source>
</evidence>
<dbReference type="SUPFAM" id="SSF46894">
    <property type="entry name" value="C-terminal effector domain of the bipartite response regulators"/>
    <property type="match status" value="1"/>
</dbReference>
<dbReference type="CDD" id="cd06170">
    <property type="entry name" value="LuxR_C_like"/>
    <property type="match status" value="1"/>
</dbReference>
<sequence length="248" mass="25538">MRAGPATSAEPALPTGPFAPARSVPSAEPDPFPVAASAEPVRAAGPGASGAVGVSVPLHVLPGRGADRVRAVARRAGLCCADGPGGTGTVTVVVVEDTERALSGRKDPGPGPLLLVCDTVSRAGLLRALRAGAVVVRSADLTPESLTAAARRAVDPHPSIPYPELSHLLANGPSDDRTDHREPRVGELTSRQISVLRLMAEGHANAGIARLLGCSEHTVKNVIYEIMARLQARNRAHAVARAVRHGLV</sequence>
<evidence type="ECO:0000313" key="6">
    <source>
        <dbReference type="EMBL" id="MBN0047590.1"/>
    </source>
</evidence>
<keyword evidence="1" id="KW-0805">Transcription regulation</keyword>
<name>A0ABS2VWQ3_STRAS</name>
<dbReference type="EMBL" id="JAFFZS010000027">
    <property type="protein sequence ID" value="MBN0047590.1"/>
    <property type="molecule type" value="Genomic_DNA"/>
</dbReference>
<keyword evidence="3" id="KW-0804">Transcription</keyword>
<dbReference type="SMART" id="SM00421">
    <property type="entry name" value="HTH_LUXR"/>
    <property type="match status" value="1"/>
</dbReference>
<proteinExistence type="predicted"/>
<evidence type="ECO:0000256" key="3">
    <source>
        <dbReference type="ARBA" id="ARBA00023163"/>
    </source>
</evidence>
<dbReference type="RefSeq" id="WP_205385722.1">
    <property type="nucleotide sequence ID" value="NZ_JAFFZS010000027.1"/>
</dbReference>
<dbReference type="PANTHER" id="PTHR44688:SF16">
    <property type="entry name" value="DNA-BINDING TRANSCRIPTIONAL ACTIVATOR DEVR_DOSR"/>
    <property type="match status" value="1"/>
</dbReference>
<reference evidence="6 7" key="1">
    <citation type="submission" date="2021-02" db="EMBL/GenBank/DDBJ databases">
        <title>Whole genome sequencing of Streptomyces actuosus VRA1.</title>
        <authorList>
            <person name="Sen G."/>
            <person name="Sen A."/>
        </authorList>
    </citation>
    <scope>NUCLEOTIDE SEQUENCE [LARGE SCALE GENOMIC DNA]</scope>
    <source>
        <strain evidence="6 7">VRA1</strain>
    </source>
</reference>
<keyword evidence="7" id="KW-1185">Reference proteome</keyword>
<dbReference type="InterPro" id="IPR036388">
    <property type="entry name" value="WH-like_DNA-bd_sf"/>
</dbReference>
<dbReference type="InterPro" id="IPR016032">
    <property type="entry name" value="Sig_transdc_resp-reg_C-effctor"/>
</dbReference>
<accession>A0ABS2VWQ3</accession>
<gene>
    <name evidence="6" type="ORF">JS756_26485</name>
</gene>
<protein>
    <submittedName>
        <fullName evidence="6">Response regulator transcription factor</fullName>
    </submittedName>
</protein>
<dbReference type="Proteomes" id="UP000788262">
    <property type="component" value="Unassembled WGS sequence"/>
</dbReference>